<proteinExistence type="predicted"/>
<dbReference type="SUPFAM" id="SSF64356">
    <property type="entry name" value="SNARE-like"/>
    <property type="match status" value="1"/>
</dbReference>
<comment type="caution">
    <text evidence="2">The sequence shown here is derived from an EMBL/GenBank/DDBJ whole genome shotgun (WGS) entry which is preliminary data.</text>
</comment>
<evidence type="ECO:0000256" key="1">
    <source>
        <dbReference type="SAM" id="MobiDB-lite"/>
    </source>
</evidence>
<name>A0A218WSD7_PUNGR</name>
<dbReference type="InterPro" id="IPR011012">
    <property type="entry name" value="Longin-like_dom_sf"/>
</dbReference>
<dbReference type="Proteomes" id="UP000197138">
    <property type="component" value="Unassembled WGS sequence"/>
</dbReference>
<accession>A0A218WSD7</accession>
<sequence length="278" mass="30736">MARISNPDLVFYACIARGATILAEYNRDQPDLPQLALKCIQLTPRHHSMFSQTCRRRSYTFLIDDPLVYFGIFDDALSKSERLHLLSELKGGFLELIKNGSVKSSSNLSPGPSLQAKFDAVLRELIPSGSDLESVSSPRSDGKKPPGLEPPNGGRNFTAQVMGSPGKRLKKKKRFNGEAINGGGSDGIIGKEINLENKVDVCDEMNGLVPKNNSYSGISMHRWLKKQIIQIQDLDADDVDDGVRVQVSALNSDYLAVQIGPGANLYYNFWYRVLHSHV</sequence>
<evidence type="ECO:0008006" key="4">
    <source>
        <dbReference type="Google" id="ProtNLM"/>
    </source>
</evidence>
<dbReference type="PANTHER" id="PTHR47461:SF3">
    <property type="entry name" value="PHYTOLONGIN PHYL2.2"/>
    <property type="match status" value="1"/>
</dbReference>
<dbReference type="EMBL" id="MTKT01003240">
    <property type="protein sequence ID" value="OWM75543.1"/>
    <property type="molecule type" value="Genomic_DNA"/>
</dbReference>
<gene>
    <name evidence="2" type="ORF">CDL15_Pgr021707</name>
</gene>
<dbReference type="Gene3D" id="3.30.450.50">
    <property type="entry name" value="Longin domain"/>
    <property type="match status" value="1"/>
</dbReference>
<dbReference type="GO" id="GO:0016020">
    <property type="term" value="C:membrane"/>
    <property type="evidence" value="ECO:0007669"/>
    <property type="project" value="InterPro"/>
</dbReference>
<protein>
    <recommendedName>
        <fullName evidence="4">Longin domain-containing protein</fullName>
    </recommendedName>
</protein>
<reference evidence="3" key="1">
    <citation type="journal article" date="2017" name="Plant J.">
        <title>The pomegranate (Punica granatum L.) genome and the genomics of punicalagin biosynthesis.</title>
        <authorList>
            <person name="Qin G."/>
            <person name="Xu C."/>
            <person name="Ming R."/>
            <person name="Tang H."/>
            <person name="Guyot R."/>
            <person name="Kramer E.M."/>
            <person name="Hu Y."/>
            <person name="Yi X."/>
            <person name="Qi Y."/>
            <person name="Xu X."/>
            <person name="Gao Z."/>
            <person name="Pan H."/>
            <person name="Jian J."/>
            <person name="Tian Y."/>
            <person name="Yue Z."/>
            <person name="Xu Y."/>
        </authorList>
    </citation>
    <scope>NUCLEOTIDE SEQUENCE [LARGE SCALE GENOMIC DNA]</scope>
    <source>
        <strain evidence="3">cv. Dabenzi</strain>
    </source>
</reference>
<evidence type="ECO:0000313" key="3">
    <source>
        <dbReference type="Proteomes" id="UP000197138"/>
    </source>
</evidence>
<feature type="region of interest" description="Disordered" evidence="1">
    <location>
        <begin position="130"/>
        <end position="168"/>
    </location>
</feature>
<dbReference type="InterPro" id="IPR044783">
    <property type="entry name" value="PHYL"/>
</dbReference>
<organism evidence="2 3">
    <name type="scientific">Punica granatum</name>
    <name type="common">Pomegranate</name>
    <dbReference type="NCBI Taxonomy" id="22663"/>
    <lineage>
        <taxon>Eukaryota</taxon>
        <taxon>Viridiplantae</taxon>
        <taxon>Streptophyta</taxon>
        <taxon>Embryophyta</taxon>
        <taxon>Tracheophyta</taxon>
        <taxon>Spermatophyta</taxon>
        <taxon>Magnoliopsida</taxon>
        <taxon>eudicotyledons</taxon>
        <taxon>Gunneridae</taxon>
        <taxon>Pentapetalae</taxon>
        <taxon>rosids</taxon>
        <taxon>malvids</taxon>
        <taxon>Myrtales</taxon>
        <taxon>Lythraceae</taxon>
        <taxon>Punica</taxon>
    </lineage>
</organism>
<dbReference type="AlphaFoldDB" id="A0A218WSD7"/>
<evidence type="ECO:0000313" key="2">
    <source>
        <dbReference type="EMBL" id="OWM75543.1"/>
    </source>
</evidence>
<dbReference type="PANTHER" id="PTHR47461">
    <property type="entry name" value="PHYTOLONGIN PHYL1.2"/>
    <property type="match status" value="1"/>
</dbReference>